<dbReference type="Pfam" id="PF01636">
    <property type="entry name" value="APH"/>
    <property type="match status" value="1"/>
</dbReference>
<dbReference type="InterPro" id="IPR011009">
    <property type="entry name" value="Kinase-like_dom_sf"/>
</dbReference>
<accession>A0ABU7SQ75</accession>
<feature type="domain" description="Aminoglycoside phosphotransferase" evidence="1">
    <location>
        <begin position="107"/>
        <end position="188"/>
    </location>
</feature>
<dbReference type="RefSeq" id="WP_331211893.1">
    <property type="nucleotide sequence ID" value="NZ_JAZGQL010000040.1"/>
</dbReference>
<gene>
    <name evidence="2" type="ORF">V1634_34905</name>
</gene>
<dbReference type="InterPro" id="IPR002575">
    <property type="entry name" value="Aminoglycoside_PTrfase"/>
</dbReference>
<dbReference type="Proteomes" id="UP001339911">
    <property type="component" value="Unassembled WGS sequence"/>
</dbReference>
<dbReference type="Gene3D" id="3.90.1200.10">
    <property type="match status" value="1"/>
</dbReference>
<name>A0ABU7SQ75_9ACTN</name>
<evidence type="ECO:0000259" key="1">
    <source>
        <dbReference type="Pfam" id="PF01636"/>
    </source>
</evidence>
<reference evidence="2 3" key="1">
    <citation type="submission" date="2024-01" db="EMBL/GenBank/DDBJ databases">
        <title>Genome insights into Plantactinospora veratri sp. nov.</title>
        <authorList>
            <person name="Wang L."/>
        </authorList>
    </citation>
    <scope>NUCLEOTIDE SEQUENCE [LARGE SCALE GENOMIC DNA]</scope>
    <source>
        <strain evidence="2 3">NEAU-FHS4</strain>
    </source>
</reference>
<proteinExistence type="predicted"/>
<dbReference type="EC" id="2.7.1.-" evidence="2"/>
<evidence type="ECO:0000313" key="2">
    <source>
        <dbReference type="EMBL" id="MEE6312012.1"/>
    </source>
</evidence>
<dbReference type="EMBL" id="JAZGQL010000040">
    <property type="protein sequence ID" value="MEE6312012.1"/>
    <property type="molecule type" value="Genomic_DNA"/>
</dbReference>
<dbReference type="GO" id="GO:0016740">
    <property type="term" value="F:transferase activity"/>
    <property type="evidence" value="ECO:0007669"/>
    <property type="project" value="UniProtKB-KW"/>
</dbReference>
<comment type="caution">
    <text evidence="2">The sequence shown here is derived from an EMBL/GenBank/DDBJ whole genome shotgun (WGS) entry which is preliminary data.</text>
</comment>
<keyword evidence="3" id="KW-1185">Reference proteome</keyword>
<organism evidence="2 3">
    <name type="scientific">Plantactinospora veratri</name>
    <dbReference type="NCBI Taxonomy" id="1436122"/>
    <lineage>
        <taxon>Bacteria</taxon>
        <taxon>Bacillati</taxon>
        <taxon>Actinomycetota</taxon>
        <taxon>Actinomycetes</taxon>
        <taxon>Micromonosporales</taxon>
        <taxon>Micromonosporaceae</taxon>
        <taxon>Plantactinospora</taxon>
    </lineage>
</organism>
<protein>
    <submittedName>
        <fullName evidence="2">Aminoglycoside phosphotransferase family protein</fullName>
        <ecNumber evidence="2">2.7.1.-</ecNumber>
    </submittedName>
</protein>
<dbReference type="SUPFAM" id="SSF56112">
    <property type="entry name" value="Protein kinase-like (PK-like)"/>
    <property type="match status" value="1"/>
</dbReference>
<sequence>MSGGTMSLVERRGDVVRRRTGFWSPPVHALLSHLETVGFDRSPRLLGVDGQGRELLSYLPGEVPRAWRWVGDDRVLVEAARLLRRYHDAVAGTALRTLAGWDPFLQEPPELRADPEAEVVCHNDFAVYNCVFVDGLPQAMIDFDGAAPGSRGWDLAWTAFSFVPLNPDVPVPDRPRRLRLICDAYGLADRSRLVDLIEARLERLRDGIRSLAGTDAPQGATPPSHLAYCERSLRLVRRLRPDLEAALR</sequence>
<evidence type="ECO:0000313" key="3">
    <source>
        <dbReference type="Proteomes" id="UP001339911"/>
    </source>
</evidence>
<keyword evidence="2" id="KW-0808">Transferase</keyword>